<dbReference type="Gene3D" id="3.40.50.150">
    <property type="entry name" value="Vaccinia Virus protein VP39"/>
    <property type="match status" value="1"/>
</dbReference>
<dbReference type="InterPro" id="IPR001525">
    <property type="entry name" value="C5_MeTfrase"/>
</dbReference>
<dbReference type="InterPro" id="IPR029063">
    <property type="entry name" value="SAM-dependent_MTases_sf"/>
</dbReference>
<reference evidence="3 4" key="1">
    <citation type="submission" date="2024-02" db="EMBL/GenBank/DDBJ databases">
        <authorList>
            <person name="Chen Y."/>
            <person name="Shah S."/>
            <person name="Dougan E. K."/>
            <person name="Thang M."/>
            <person name="Chan C."/>
        </authorList>
    </citation>
    <scope>NUCLEOTIDE SEQUENCE [LARGE SCALE GENOMIC DNA]</scope>
</reference>
<proteinExistence type="predicted"/>
<evidence type="ECO:0000256" key="2">
    <source>
        <dbReference type="ARBA" id="ARBA00022679"/>
    </source>
</evidence>
<gene>
    <name evidence="3" type="ORF">SCF082_LOCUS46184</name>
</gene>
<name>A0ABP0RHD6_9DINO</name>
<evidence type="ECO:0000313" key="4">
    <source>
        <dbReference type="Proteomes" id="UP001642464"/>
    </source>
</evidence>
<keyword evidence="2" id="KW-0808">Transferase</keyword>
<keyword evidence="4" id="KW-1185">Reference proteome</keyword>
<dbReference type="SUPFAM" id="SSF53335">
    <property type="entry name" value="S-adenosyl-L-methionine-dependent methyltransferases"/>
    <property type="match status" value="1"/>
</dbReference>
<dbReference type="Proteomes" id="UP001642464">
    <property type="component" value="Unassembled WGS sequence"/>
</dbReference>
<evidence type="ECO:0000256" key="1">
    <source>
        <dbReference type="ARBA" id="ARBA00022603"/>
    </source>
</evidence>
<accession>A0ABP0RHD6</accession>
<sequence>MELPALDILQEWREGRVPHVQPSLPQAKRVWGRVPAGPDRLEKLLGMWIDKLPEDRKDALRLFLPLEVQVKVAFELHSKDEPLSLGTFCSGTDCVVGVVKALIKAAAQSLNLNEDDLPELKHTFSCEKDPVKQKFISDLCPPERLFDDALGDGSLRTGGVFHAIANYLKTTEPEFFQFENVATLASKPMEKDKKTQSGPSNLSAVVYILRKQCLMWTHVWHLDSRQFGSGQQRTRLYGSSFRVQDLCMSEEAAHELLNDQMNDLAGVEPCSPEEYLLPESHEEVRSQRSLSAIQALTDATFYNQNLDNPSMSVATLFDTGGTLPLALGTKRRRLQKQRSDSTSPVNAKWLAKHAQAFRDRGEDPWLGVTRLDRSEFVAPGHKLEDIYPVLRTLTRRQLEILHLKGLSIPDREFQVIDLSQNLQFANVSRGKMPCITPEGMKFMSKPVRYLTGIEALRFQGIYYPNEAKLGQYSQKLLQDLAGNAYEVSSCAASILSTMIFLAVNHRCRQSKPRAIRVLEERQRADCQQKCSLLLQATECIESASGSDMESEN</sequence>
<comment type="caution">
    <text evidence="3">The sequence shown here is derived from an EMBL/GenBank/DDBJ whole genome shotgun (WGS) entry which is preliminary data.</text>
</comment>
<protein>
    <submittedName>
        <fullName evidence="3">Uncharacterized protein</fullName>
    </submittedName>
</protein>
<evidence type="ECO:0000313" key="3">
    <source>
        <dbReference type="EMBL" id="CAK9098572.1"/>
    </source>
</evidence>
<organism evidence="3 4">
    <name type="scientific">Durusdinium trenchii</name>
    <dbReference type="NCBI Taxonomy" id="1381693"/>
    <lineage>
        <taxon>Eukaryota</taxon>
        <taxon>Sar</taxon>
        <taxon>Alveolata</taxon>
        <taxon>Dinophyceae</taxon>
        <taxon>Suessiales</taxon>
        <taxon>Symbiodiniaceae</taxon>
        <taxon>Durusdinium</taxon>
    </lineage>
</organism>
<dbReference type="EMBL" id="CAXAMM010041306">
    <property type="protein sequence ID" value="CAK9098572.1"/>
    <property type="molecule type" value="Genomic_DNA"/>
</dbReference>
<dbReference type="Pfam" id="PF00145">
    <property type="entry name" value="DNA_methylase"/>
    <property type="match status" value="1"/>
</dbReference>
<keyword evidence="1" id="KW-0489">Methyltransferase</keyword>